<sequence>MIWVESEHPMPLPTPRELGGMPTSMPPPPPRVAMQVPTGEALVGPPPTGIQPPMGGDAVVTEMPVGEDQRAVPPPTVMEPALGGDPDETELLADGQPPVLAGDNGPTAGQDMQSRGAGGTRQAKNTDAGEED</sequence>
<dbReference type="EMBL" id="LGRX02024649">
    <property type="protein sequence ID" value="KAK3253783.1"/>
    <property type="molecule type" value="Genomic_DNA"/>
</dbReference>
<organism evidence="2 3">
    <name type="scientific">Cymbomonas tetramitiformis</name>
    <dbReference type="NCBI Taxonomy" id="36881"/>
    <lineage>
        <taxon>Eukaryota</taxon>
        <taxon>Viridiplantae</taxon>
        <taxon>Chlorophyta</taxon>
        <taxon>Pyramimonadophyceae</taxon>
        <taxon>Pyramimonadales</taxon>
        <taxon>Pyramimonadaceae</taxon>
        <taxon>Cymbomonas</taxon>
    </lineage>
</organism>
<accession>A0AAE0CEW3</accession>
<protein>
    <submittedName>
        <fullName evidence="2">Uncharacterized protein</fullName>
    </submittedName>
</protein>
<proteinExistence type="predicted"/>
<dbReference type="AlphaFoldDB" id="A0AAE0CEW3"/>
<evidence type="ECO:0000313" key="3">
    <source>
        <dbReference type="Proteomes" id="UP001190700"/>
    </source>
</evidence>
<gene>
    <name evidence="2" type="ORF">CYMTET_36980</name>
</gene>
<feature type="region of interest" description="Disordered" evidence="1">
    <location>
        <begin position="1"/>
        <end position="132"/>
    </location>
</feature>
<keyword evidence="3" id="KW-1185">Reference proteome</keyword>
<comment type="caution">
    <text evidence="2">The sequence shown here is derived from an EMBL/GenBank/DDBJ whole genome shotgun (WGS) entry which is preliminary data.</text>
</comment>
<reference evidence="2 3" key="1">
    <citation type="journal article" date="2015" name="Genome Biol. Evol.">
        <title>Comparative Genomics of a Bacterivorous Green Alga Reveals Evolutionary Causalities and Consequences of Phago-Mixotrophic Mode of Nutrition.</title>
        <authorList>
            <person name="Burns J.A."/>
            <person name="Paasch A."/>
            <person name="Narechania A."/>
            <person name="Kim E."/>
        </authorList>
    </citation>
    <scope>NUCLEOTIDE SEQUENCE [LARGE SCALE GENOMIC DNA]</scope>
    <source>
        <strain evidence="2 3">PLY_AMNH</strain>
    </source>
</reference>
<name>A0AAE0CEW3_9CHLO</name>
<dbReference type="Proteomes" id="UP001190700">
    <property type="component" value="Unassembled WGS sequence"/>
</dbReference>
<evidence type="ECO:0000313" key="2">
    <source>
        <dbReference type="EMBL" id="KAK3253783.1"/>
    </source>
</evidence>
<evidence type="ECO:0000256" key="1">
    <source>
        <dbReference type="SAM" id="MobiDB-lite"/>
    </source>
</evidence>